<dbReference type="Proteomes" id="UP000256913">
    <property type="component" value="Unassembled WGS sequence"/>
</dbReference>
<dbReference type="InterPro" id="IPR010982">
    <property type="entry name" value="Lambda_DNA-bd_dom_sf"/>
</dbReference>
<proteinExistence type="predicted"/>
<dbReference type="Pfam" id="PF17765">
    <property type="entry name" value="MLTR_LBD"/>
    <property type="match status" value="1"/>
</dbReference>
<dbReference type="PROSITE" id="PS50943">
    <property type="entry name" value="HTH_CROC1"/>
    <property type="match status" value="1"/>
</dbReference>
<dbReference type="EMBL" id="QUMQ01000001">
    <property type="protein sequence ID" value="REG01722.1"/>
    <property type="molecule type" value="Genomic_DNA"/>
</dbReference>
<evidence type="ECO:0000259" key="1">
    <source>
        <dbReference type="PROSITE" id="PS50943"/>
    </source>
</evidence>
<dbReference type="CDD" id="cd00093">
    <property type="entry name" value="HTH_XRE"/>
    <property type="match status" value="1"/>
</dbReference>
<dbReference type="GO" id="GO:0003677">
    <property type="term" value="F:DNA binding"/>
    <property type="evidence" value="ECO:0007669"/>
    <property type="project" value="InterPro"/>
</dbReference>
<dbReference type="PANTHER" id="PTHR35010">
    <property type="entry name" value="BLL4672 PROTEIN-RELATED"/>
    <property type="match status" value="1"/>
</dbReference>
<dbReference type="SUPFAM" id="SSF47413">
    <property type="entry name" value="lambda repressor-like DNA-binding domains"/>
    <property type="match status" value="1"/>
</dbReference>
<name>A0A3D9ZX44_9ACTN</name>
<keyword evidence="3" id="KW-1185">Reference proteome</keyword>
<dbReference type="Pfam" id="PF13560">
    <property type="entry name" value="HTH_31"/>
    <property type="match status" value="1"/>
</dbReference>
<dbReference type="Gene3D" id="3.30.450.180">
    <property type="match status" value="1"/>
</dbReference>
<dbReference type="InterPro" id="IPR001387">
    <property type="entry name" value="Cro/C1-type_HTH"/>
</dbReference>
<organism evidence="2 3">
    <name type="scientific">Asanoa ferruginea</name>
    <dbReference type="NCBI Taxonomy" id="53367"/>
    <lineage>
        <taxon>Bacteria</taxon>
        <taxon>Bacillati</taxon>
        <taxon>Actinomycetota</taxon>
        <taxon>Actinomycetes</taxon>
        <taxon>Micromonosporales</taxon>
        <taxon>Micromonosporaceae</taxon>
        <taxon>Asanoa</taxon>
    </lineage>
</organism>
<comment type="caution">
    <text evidence="2">The sequence shown here is derived from an EMBL/GenBank/DDBJ whole genome shotgun (WGS) entry which is preliminary data.</text>
</comment>
<dbReference type="InterPro" id="IPR041413">
    <property type="entry name" value="MLTR_LBD"/>
</dbReference>
<dbReference type="SMART" id="SM00530">
    <property type="entry name" value="HTH_XRE"/>
    <property type="match status" value="1"/>
</dbReference>
<feature type="domain" description="HTH cro/C1-type" evidence="1">
    <location>
        <begin position="34"/>
        <end position="81"/>
    </location>
</feature>
<protein>
    <submittedName>
        <fullName evidence="2">Transcriptional regulator with XRE-family HTH domain</fullName>
    </submittedName>
</protein>
<evidence type="ECO:0000313" key="3">
    <source>
        <dbReference type="Proteomes" id="UP000256913"/>
    </source>
</evidence>
<sequence length="281" mass="30895">MSSELGDFLRSRRAALTPAATGIRTYGASRRVPGLRREEVAQLAGVSVNYYTRIEQGESHQMSDSVLDALANALRLDETERLHLVRLARPAAVPRRPAGPETIRDSVLALAESTTDQAVIVVGRRTDLLGANRLGYALLGLRTDERPNMARQMFLEPAMRDLVVDWEREARNTVAYLRNASSDALDDPMLAELVGDLSIRSPEFARIWATHPVAECLHAVRDWDHPLVGRLTLNEESLRLPDDPGQRIIFNGAAPGSASAERLRLLASLVTSPPDGLVLPE</sequence>
<dbReference type="PANTHER" id="PTHR35010:SF2">
    <property type="entry name" value="BLL4672 PROTEIN"/>
    <property type="match status" value="1"/>
</dbReference>
<gene>
    <name evidence="2" type="ORF">DFJ67_7809</name>
</gene>
<accession>A0A3D9ZX44</accession>
<evidence type="ECO:0000313" key="2">
    <source>
        <dbReference type="EMBL" id="REG01722.1"/>
    </source>
</evidence>
<dbReference type="RefSeq" id="WP_116074171.1">
    <property type="nucleotide sequence ID" value="NZ_BONB01000021.1"/>
</dbReference>
<dbReference type="AlphaFoldDB" id="A0A3D9ZX44"/>
<dbReference type="OrthoDB" id="3806821at2"/>
<reference evidence="2 3" key="1">
    <citation type="submission" date="2018-08" db="EMBL/GenBank/DDBJ databases">
        <title>Sequencing the genomes of 1000 actinobacteria strains.</title>
        <authorList>
            <person name="Klenk H.-P."/>
        </authorList>
    </citation>
    <scope>NUCLEOTIDE SEQUENCE [LARGE SCALE GENOMIC DNA]</scope>
    <source>
        <strain evidence="2 3">DSM 44099</strain>
    </source>
</reference>
<dbReference type="Gene3D" id="1.10.260.40">
    <property type="entry name" value="lambda repressor-like DNA-binding domains"/>
    <property type="match status" value="1"/>
</dbReference>